<feature type="compositionally biased region" description="Gly residues" evidence="1">
    <location>
        <begin position="359"/>
        <end position="379"/>
    </location>
</feature>
<evidence type="ECO:0000313" key="3">
    <source>
        <dbReference type="EMBL" id="WTQ79943.1"/>
    </source>
</evidence>
<dbReference type="Gene3D" id="3.10.310.70">
    <property type="match status" value="1"/>
</dbReference>
<keyword evidence="4" id="KW-1185">Reference proteome</keyword>
<proteinExistence type="predicted"/>
<sequence length="562" mass="58573">MPADLVLLSARLLDPGTGRILPHTALAAERGRIAFLGDDRDARALAGPGTTVVDLRGAVVTAGFTDGHLHPVSGAERTMGVDLSGCRDLAAVRTALAAAVGDLRPGAWLRGWGLDPNAFGSAPVATAALGPVLDGVPALIDLFDAHSALASERALELAGVDGPRAFEQGSEIVCDADGRPTGLLLEDAACEVVEAAAPRPTEAQIRARAAEVLAAMAASGLTGGHAMDANGDSLAVYAALEAEDALPLRLRIAPWCRPEASDADIAELIRLQGTGGTLWRVAGVKLFMDGTIDNGTAWLETPDCHGQSDHAYWPDPRRYTQVIAELHRAGVPTATHAIGDAAVRHVLDAVEQAQAESGRTGGTGGTGLTGSTGAGGGTGGMGVVRHRVEHIETVPDDTVRRFAPLGVAASMQPTHCCEFTRADHTDNWSRRLGEERAGRAFRCRDLWEAGARVVLGSDWPIAPYPPLQVMAGARHRRPADLSLPPHGPEQALTPLQALRGMTVNAAWAAGEEDRAGRLAVGHRADLTVLADDPLRVPDSELAALPVLLTAVAGRVTHRAAEV</sequence>
<dbReference type="Proteomes" id="UP001622557">
    <property type="component" value="Chromosome"/>
</dbReference>
<evidence type="ECO:0000256" key="1">
    <source>
        <dbReference type="SAM" id="MobiDB-lite"/>
    </source>
</evidence>
<dbReference type="SUPFAM" id="SSF51338">
    <property type="entry name" value="Composite domain of metallo-dependent hydrolases"/>
    <property type="match status" value="1"/>
</dbReference>
<dbReference type="PANTHER" id="PTHR22642:SF2">
    <property type="entry name" value="PROTEIN LONG AFTER FAR-RED 3"/>
    <property type="match status" value="1"/>
</dbReference>
<name>A0ABZ1KIU1_STRAH</name>
<dbReference type="InterPro" id="IPR033932">
    <property type="entry name" value="YtcJ-like"/>
</dbReference>
<gene>
    <name evidence="3" type="ORF">OG350_06305</name>
</gene>
<feature type="region of interest" description="Disordered" evidence="1">
    <location>
        <begin position="354"/>
        <end position="379"/>
    </location>
</feature>
<dbReference type="Gene3D" id="2.30.40.10">
    <property type="entry name" value="Urease, subunit C, domain 1"/>
    <property type="match status" value="1"/>
</dbReference>
<dbReference type="InterPro" id="IPR011059">
    <property type="entry name" value="Metal-dep_hydrolase_composite"/>
</dbReference>
<feature type="domain" description="Amidohydrolase 3" evidence="2">
    <location>
        <begin position="52"/>
        <end position="557"/>
    </location>
</feature>
<organism evidence="3 4">
    <name type="scientific">Streptomyces achromogenes</name>
    <dbReference type="NCBI Taxonomy" id="67255"/>
    <lineage>
        <taxon>Bacteria</taxon>
        <taxon>Bacillati</taxon>
        <taxon>Actinomycetota</taxon>
        <taxon>Actinomycetes</taxon>
        <taxon>Kitasatosporales</taxon>
        <taxon>Streptomycetaceae</taxon>
        <taxon>Streptomyces</taxon>
    </lineage>
</organism>
<dbReference type="InterPro" id="IPR013108">
    <property type="entry name" value="Amidohydro_3"/>
</dbReference>
<protein>
    <submittedName>
        <fullName evidence="3">Amidohydrolase</fullName>
    </submittedName>
</protein>
<evidence type="ECO:0000259" key="2">
    <source>
        <dbReference type="Pfam" id="PF07969"/>
    </source>
</evidence>
<reference evidence="3 4" key="1">
    <citation type="submission" date="2022-10" db="EMBL/GenBank/DDBJ databases">
        <title>The complete genomes of actinobacterial strains from the NBC collection.</title>
        <authorList>
            <person name="Joergensen T.S."/>
            <person name="Alvarez Arevalo M."/>
            <person name="Sterndorff E.B."/>
            <person name="Faurdal D."/>
            <person name="Vuksanovic O."/>
            <person name="Mourched A.-S."/>
            <person name="Charusanti P."/>
            <person name="Shaw S."/>
            <person name="Blin K."/>
            <person name="Weber T."/>
        </authorList>
    </citation>
    <scope>NUCLEOTIDE SEQUENCE [LARGE SCALE GENOMIC DNA]</scope>
    <source>
        <strain evidence="3 4">NBC_00156</strain>
    </source>
</reference>
<evidence type="ECO:0000313" key="4">
    <source>
        <dbReference type="Proteomes" id="UP001622557"/>
    </source>
</evidence>
<dbReference type="Pfam" id="PF07969">
    <property type="entry name" value="Amidohydro_3"/>
    <property type="match status" value="1"/>
</dbReference>
<accession>A0ABZ1KIU1</accession>
<dbReference type="EMBL" id="CP108164">
    <property type="protein sequence ID" value="WTQ79943.1"/>
    <property type="molecule type" value="Genomic_DNA"/>
</dbReference>
<dbReference type="PANTHER" id="PTHR22642">
    <property type="entry name" value="IMIDAZOLONEPROPIONASE"/>
    <property type="match status" value="1"/>
</dbReference>
<dbReference type="RefSeq" id="WP_405445923.1">
    <property type="nucleotide sequence ID" value="NZ_CP108164.1"/>
</dbReference>
<dbReference type="CDD" id="cd01300">
    <property type="entry name" value="YtcJ_like"/>
    <property type="match status" value="1"/>
</dbReference>
<dbReference type="GeneID" id="97280018"/>
<dbReference type="Gene3D" id="3.20.20.140">
    <property type="entry name" value="Metal-dependent hydrolases"/>
    <property type="match status" value="1"/>
</dbReference>
<dbReference type="SUPFAM" id="SSF51556">
    <property type="entry name" value="Metallo-dependent hydrolases"/>
    <property type="match status" value="1"/>
</dbReference>
<dbReference type="InterPro" id="IPR032466">
    <property type="entry name" value="Metal_Hydrolase"/>
</dbReference>